<protein>
    <submittedName>
        <fullName evidence="1">Uncharacterized protein</fullName>
    </submittedName>
</protein>
<dbReference type="EMBL" id="QUAC01000484">
    <property type="protein sequence ID" value="REK84490.1"/>
    <property type="molecule type" value="Genomic_DNA"/>
</dbReference>
<gene>
    <name evidence="1" type="ORF">DY245_43310</name>
</gene>
<dbReference type="OrthoDB" id="4067560at2"/>
<comment type="caution">
    <text evidence="1">The sequence shown here is derived from an EMBL/GenBank/DDBJ whole genome shotgun (WGS) entry which is preliminary data.</text>
</comment>
<accession>A0A371PPN0</accession>
<dbReference type="Proteomes" id="UP000262477">
    <property type="component" value="Unassembled WGS sequence"/>
</dbReference>
<name>A0A371PPN0_STRIH</name>
<sequence length="272" mass="30741">MVEVVIGREVNSQLAFQIADSVIEEMREFRDSGGQLNEQLSQLVDEHVGPDRRKALDDHLHEKTKLLMQRGVLTAQEREVLDRLHQYRNAAYHRDTLEPDLISDLVLAYRVLADELVGRHKPIAWTMASSDPSPVVTPQQLRGRLVEAIDVDVKAMARRFHDHAVKRVQTVLAAVAIAQQLLGVNSSGEADPSLPDDDMARMLTGLSDVSKQLPSWEKQAEGLKSKTSSLTGLMIPFINLDRALSRIEPSVRRLDMIMDWWEQSRIDELRGK</sequence>
<proteinExistence type="predicted"/>
<reference evidence="1 2" key="1">
    <citation type="submission" date="2018-08" db="EMBL/GenBank/DDBJ databases">
        <title>Streptomyces NEAU-D10 sp. nov., a novel Actinomycete isolated from soil.</title>
        <authorList>
            <person name="Jin L."/>
        </authorList>
    </citation>
    <scope>NUCLEOTIDE SEQUENCE [LARGE SCALE GENOMIC DNA]</scope>
    <source>
        <strain evidence="1 2">NEAU-D10</strain>
    </source>
</reference>
<dbReference type="AlphaFoldDB" id="A0A371PPN0"/>
<keyword evidence="2" id="KW-1185">Reference proteome</keyword>
<evidence type="ECO:0000313" key="1">
    <source>
        <dbReference type="EMBL" id="REK84490.1"/>
    </source>
</evidence>
<evidence type="ECO:0000313" key="2">
    <source>
        <dbReference type="Proteomes" id="UP000262477"/>
    </source>
</evidence>
<organism evidence="1 2">
    <name type="scientific">Streptomyces inhibens</name>
    <dbReference type="NCBI Taxonomy" id="2293571"/>
    <lineage>
        <taxon>Bacteria</taxon>
        <taxon>Bacillati</taxon>
        <taxon>Actinomycetota</taxon>
        <taxon>Actinomycetes</taxon>
        <taxon>Kitasatosporales</taxon>
        <taxon>Streptomycetaceae</taxon>
        <taxon>Streptomyces</taxon>
    </lineage>
</organism>